<name>W6K1R1_9MICO</name>
<dbReference type="EMBL" id="CAJA01000055">
    <property type="protein sequence ID" value="CCH72249.1"/>
    <property type="molecule type" value="Genomic_DNA"/>
</dbReference>
<dbReference type="Pfam" id="PF02129">
    <property type="entry name" value="Peptidase_S15"/>
    <property type="match status" value="1"/>
</dbReference>
<dbReference type="Gene3D" id="3.40.50.1820">
    <property type="entry name" value="alpha/beta hydrolase"/>
    <property type="match status" value="2"/>
</dbReference>
<accession>W6K1R1</accession>
<evidence type="ECO:0000256" key="1">
    <source>
        <dbReference type="ARBA" id="ARBA00022801"/>
    </source>
</evidence>
<dbReference type="RefSeq" id="WP_048697473.1">
    <property type="nucleotide sequence ID" value="NZ_HG764815.1"/>
</dbReference>
<feature type="chain" id="PRO_5038849852" evidence="2">
    <location>
        <begin position="29"/>
        <end position="583"/>
    </location>
</feature>
<dbReference type="EC" id="3.4.14.11" evidence="4"/>
<dbReference type="InterPro" id="IPR008979">
    <property type="entry name" value="Galactose-bd-like_sf"/>
</dbReference>
<dbReference type="OrthoDB" id="5240615at2"/>
<reference evidence="4 5" key="1">
    <citation type="journal article" date="2013" name="ISME J.">
        <title>A metabolic model for members of the genus Tetrasphaera involved in enhanced biological phosphorus removal.</title>
        <authorList>
            <person name="Kristiansen R."/>
            <person name="Nguyen H.T.T."/>
            <person name="Saunders A.M."/>
            <person name="Nielsen J.L."/>
            <person name="Wimmer R."/>
            <person name="Le V.Q."/>
            <person name="McIlroy S.J."/>
            <person name="Petrovski S."/>
            <person name="Seviour R.J."/>
            <person name="Calteau A."/>
            <person name="Nielsen K.L."/>
            <person name="Nielsen P.H."/>
        </authorList>
    </citation>
    <scope>NUCLEOTIDE SEQUENCE [LARGE SCALE GENOMIC DNA]</scope>
    <source>
        <strain evidence="4 5">Ben110</strain>
    </source>
</reference>
<dbReference type="GO" id="GO:0008239">
    <property type="term" value="F:dipeptidyl-peptidase activity"/>
    <property type="evidence" value="ECO:0007669"/>
    <property type="project" value="UniProtKB-EC"/>
</dbReference>
<comment type="caution">
    <text evidence="4">The sequence shown here is derived from an EMBL/GenBank/DDBJ whole genome shotgun (WGS) entry which is preliminary data.</text>
</comment>
<feature type="signal peptide" evidence="2">
    <location>
        <begin position="1"/>
        <end position="28"/>
    </location>
</feature>
<dbReference type="STRING" id="1193182.BN11_1480006"/>
<evidence type="ECO:0000256" key="2">
    <source>
        <dbReference type="SAM" id="SignalP"/>
    </source>
</evidence>
<sequence>MKRNAGTAIALALAAVATPGLVTSSAAAGATGPVVVDGAAQPVYASAPRDWIVKEAWVTVPVDSDRDGRPDRVHVNYARANDAPDRVPVVMAASPYFTGVNEVPNHNVDHDLYYPDTRWAQRTDALARQGNSANGLHDPWTAAYWVPRGFGWVEVESLGTGTSTGCPTTGGTNETLGPKAVIDWLAGRGHAVDARGRAVRPDGFRASVGMVGTSYDGTLPNAVATTGVPELKAIIPISAISDWYDYYRSGGAVVAPQSYQGEDADVLAKFVLTRANRAICAPIIKDLGRRQDRRTGDRNAFWQERNYRARAGRVTAAVYAAHGLSDWNVKPSQAGRWYRALRAGGVPVKIYWHPGGHGGPPPQREQNRWFTHFLMGLANGVEREPHALVETVDGSLERYADWPVPGSRPRTTSLSQWLIPGQPQTVTRLSFRDDTAYTLLGGQLPRRGRGLVFTSDPLTEPTRLSGFARADLRIKLGQPNANVTVGIVELPGGAFSPLVTMGWTDPQNRHGEWRTEAVTPGEWMNVDVDLEASEHVFQAGSRIGIVVIQSDHEFTIRPPMAKTMTLDTRSSTITLPLTRALPR</sequence>
<organism evidence="4 5">
    <name type="scientific">Nostocoides australiense Ben110</name>
    <dbReference type="NCBI Taxonomy" id="1193182"/>
    <lineage>
        <taxon>Bacteria</taxon>
        <taxon>Bacillati</taxon>
        <taxon>Actinomycetota</taxon>
        <taxon>Actinomycetes</taxon>
        <taxon>Micrococcales</taxon>
        <taxon>Intrasporangiaceae</taxon>
        <taxon>Nostocoides</taxon>
    </lineage>
</organism>
<keyword evidence="1 4" id="KW-0378">Hydrolase</keyword>
<dbReference type="SMART" id="SM00939">
    <property type="entry name" value="PepX_C"/>
    <property type="match status" value="1"/>
</dbReference>
<proteinExistence type="predicted"/>
<evidence type="ECO:0000313" key="5">
    <source>
        <dbReference type="Proteomes" id="UP000035763"/>
    </source>
</evidence>
<evidence type="ECO:0000259" key="3">
    <source>
        <dbReference type="SMART" id="SM00939"/>
    </source>
</evidence>
<dbReference type="InterPro" id="IPR000383">
    <property type="entry name" value="Xaa-Pro-like_dom"/>
</dbReference>
<dbReference type="InterPro" id="IPR013736">
    <property type="entry name" value="Xaa-Pro_dipept_C"/>
</dbReference>
<dbReference type="Proteomes" id="UP000035763">
    <property type="component" value="Unassembled WGS sequence"/>
</dbReference>
<dbReference type="Gene3D" id="2.60.120.260">
    <property type="entry name" value="Galactose-binding domain-like"/>
    <property type="match status" value="1"/>
</dbReference>
<feature type="domain" description="Xaa-Pro dipeptidyl-peptidase C-terminal" evidence="3">
    <location>
        <begin position="367"/>
        <end position="574"/>
    </location>
</feature>
<dbReference type="SUPFAM" id="SSF49785">
    <property type="entry name" value="Galactose-binding domain-like"/>
    <property type="match status" value="1"/>
</dbReference>
<keyword evidence="5" id="KW-1185">Reference proteome</keyword>
<dbReference type="SUPFAM" id="SSF53474">
    <property type="entry name" value="alpha/beta-Hydrolases"/>
    <property type="match status" value="1"/>
</dbReference>
<dbReference type="InterPro" id="IPR029058">
    <property type="entry name" value="AB_hydrolase_fold"/>
</dbReference>
<dbReference type="Pfam" id="PF08530">
    <property type="entry name" value="PepX_C"/>
    <property type="match status" value="1"/>
</dbReference>
<evidence type="ECO:0000313" key="4">
    <source>
        <dbReference type="EMBL" id="CCH72249.1"/>
    </source>
</evidence>
<protein>
    <submittedName>
        <fullName evidence="4">Putative Xaa-Pro dipeptidyl-peptidase</fullName>
        <ecNumber evidence="4">3.4.14.11</ecNumber>
    </submittedName>
</protein>
<dbReference type="AlphaFoldDB" id="W6K1R1"/>
<gene>
    <name evidence="4" type="ORF">BN11_1480006</name>
</gene>
<keyword evidence="2" id="KW-0732">Signal</keyword>